<dbReference type="Proteomes" id="UP000714275">
    <property type="component" value="Unassembled WGS sequence"/>
</dbReference>
<dbReference type="EMBL" id="JABBWD010000002">
    <property type="protein sequence ID" value="KAG1782933.1"/>
    <property type="molecule type" value="Genomic_DNA"/>
</dbReference>
<accession>A0A9P7A5R2</accession>
<protein>
    <submittedName>
        <fullName evidence="1">Uncharacterized protein</fullName>
    </submittedName>
</protein>
<comment type="caution">
    <text evidence="1">The sequence shown here is derived from an EMBL/GenBank/DDBJ whole genome shotgun (WGS) entry which is preliminary data.</text>
</comment>
<dbReference type="OrthoDB" id="2794631at2759"/>
<proteinExistence type="predicted"/>
<sequence>MWITPARPQITLDGLASLLLHCPDLCTLGIGMDATSYSVVTPEVPGGGVINTKITTLSVGASLIENPLAVAVFLSSILPNLKNILSKDDTDSVANQTERQHAKWARAVTYLRDVDIIKKQERARLRIYYGHVARVCP</sequence>
<keyword evidence="2" id="KW-1185">Reference proteome</keyword>
<dbReference type="AlphaFoldDB" id="A0A9P7A5R2"/>
<name>A0A9P7A5R2_9AGAM</name>
<gene>
    <name evidence="1" type="ORF">EV702DRAFT_959274</name>
</gene>
<evidence type="ECO:0000313" key="2">
    <source>
        <dbReference type="Proteomes" id="UP000714275"/>
    </source>
</evidence>
<evidence type="ECO:0000313" key="1">
    <source>
        <dbReference type="EMBL" id="KAG1782933.1"/>
    </source>
</evidence>
<organism evidence="1 2">
    <name type="scientific">Suillus placidus</name>
    <dbReference type="NCBI Taxonomy" id="48579"/>
    <lineage>
        <taxon>Eukaryota</taxon>
        <taxon>Fungi</taxon>
        <taxon>Dikarya</taxon>
        <taxon>Basidiomycota</taxon>
        <taxon>Agaricomycotina</taxon>
        <taxon>Agaricomycetes</taxon>
        <taxon>Agaricomycetidae</taxon>
        <taxon>Boletales</taxon>
        <taxon>Suillineae</taxon>
        <taxon>Suillaceae</taxon>
        <taxon>Suillus</taxon>
    </lineage>
</organism>
<reference evidence="1" key="1">
    <citation type="journal article" date="2020" name="New Phytol.">
        <title>Comparative genomics reveals dynamic genome evolution in host specialist ectomycorrhizal fungi.</title>
        <authorList>
            <person name="Lofgren L.A."/>
            <person name="Nguyen N.H."/>
            <person name="Vilgalys R."/>
            <person name="Ruytinx J."/>
            <person name="Liao H.L."/>
            <person name="Branco S."/>
            <person name="Kuo A."/>
            <person name="LaButti K."/>
            <person name="Lipzen A."/>
            <person name="Andreopoulos W."/>
            <person name="Pangilinan J."/>
            <person name="Riley R."/>
            <person name="Hundley H."/>
            <person name="Na H."/>
            <person name="Barry K."/>
            <person name="Grigoriev I.V."/>
            <person name="Stajich J.E."/>
            <person name="Kennedy P.G."/>
        </authorList>
    </citation>
    <scope>NUCLEOTIDE SEQUENCE</scope>
    <source>
        <strain evidence="1">DOB743</strain>
    </source>
</reference>